<dbReference type="PANTHER" id="PTHR48090">
    <property type="entry name" value="UNDECAPRENYL-PHOSPHATE 4-DEOXY-4-FORMAMIDO-L-ARABINOSE TRANSFERASE-RELATED"/>
    <property type="match status" value="1"/>
</dbReference>
<sequence>MKLIIQVPCYNEEKTLGIALAELPRTVPGFTEVEWLVIDDGSRDNTVEEAKRHGVDHVVRHSKNKGLAAAFMTGLNACLSLGADVIVNTDADNQYNAGDIPELVRPVLEGRADLVIGERPITSIEHFSPLKKLLQKLGSWVVRVASQTDVPDAPSGFRAMSREAAQQLMVFNNYTYTLETIIQAGQKGMSVASVPVQVNEDLRPSRLVKGIPSYIKRSIFTIVRIFVVYKPFLFFSLIAAILFSAGALIGVRFLFYYFTSGGSGHVQSLILAGSLAGMGFQTFLIAFVADLLSANRRLLEEIRFQQRQRPLPENADTAEEHDSK</sequence>
<accession>F0JE83</accession>
<dbReference type="HOGENOM" id="CLU_033536_7_4_7"/>
<dbReference type="Gene3D" id="3.90.550.10">
    <property type="entry name" value="Spore Coat Polysaccharide Biosynthesis Protein SpsA, Chain A"/>
    <property type="match status" value="1"/>
</dbReference>
<dbReference type="InterPro" id="IPR050256">
    <property type="entry name" value="Glycosyltransferase_2"/>
</dbReference>
<name>F0JE83_9BACT</name>
<proteinExistence type="predicted"/>
<dbReference type="InterPro" id="IPR029044">
    <property type="entry name" value="Nucleotide-diphossugar_trans"/>
</dbReference>
<dbReference type="PANTHER" id="PTHR48090:SF7">
    <property type="entry name" value="RFBJ PROTEIN"/>
    <property type="match status" value="1"/>
</dbReference>
<feature type="transmembrane region" description="Helical" evidence="1">
    <location>
        <begin position="232"/>
        <end position="258"/>
    </location>
</feature>
<dbReference type="CDD" id="cd04179">
    <property type="entry name" value="DPM_DPG-synthase_like"/>
    <property type="match status" value="1"/>
</dbReference>
<dbReference type="STRING" id="641491.DND132_1484"/>
<evidence type="ECO:0000256" key="1">
    <source>
        <dbReference type="SAM" id="Phobius"/>
    </source>
</evidence>
<dbReference type="AlphaFoldDB" id="F0JE83"/>
<dbReference type="OrthoDB" id="9810303at2"/>
<keyword evidence="1" id="KW-0812">Transmembrane</keyword>
<gene>
    <name evidence="3" type="ORF">DND132_1484</name>
</gene>
<dbReference type="GO" id="GO:0016740">
    <property type="term" value="F:transferase activity"/>
    <property type="evidence" value="ECO:0007669"/>
    <property type="project" value="UniProtKB-KW"/>
</dbReference>
<evidence type="ECO:0000259" key="2">
    <source>
        <dbReference type="Pfam" id="PF00535"/>
    </source>
</evidence>
<keyword evidence="1" id="KW-0472">Membrane</keyword>
<dbReference type="KEGG" id="ddn:DND132_1484"/>
<evidence type="ECO:0000313" key="4">
    <source>
        <dbReference type="Proteomes" id="UP000007845"/>
    </source>
</evidence>
<keyword evidence="4" id="KW-1185">Reference proteome</keyword>
<feature type="transmembrane region" description="Helical" evidence="1">
    <location>
        <begin position="270"/>
        <end position="293"/>
    </location>
</feature>
<keyword evidence="3" id="KW-0808">Transferase</keyword>
<dbReference type="SUPFAM" id="SSF53448">
    <property type="entry name" value="Nucleotide-diphospho-sugar transferases"/>
    <property type="match status" value="1"/>
</dbReference>
<evidence type="ECO:0000313" key="3">
    <source>
        <dbReference type="EMBL" id="EGB14692.1"/>
    </source>
</evidence>
<dbReference type="InterPro" id="IPR001173">
    <property type="entry name" value="Glyco_trans_2-like"/>
</dbReference>
<dbReference type="Proteomes" id="UP000007845">
    <property type="component" value="Chromosome"/>
</dbReference>
<reference evidence="3 4" key="1">
    <citation type="journal article" date="2011" name="J. Bacteriol.">
        <title>Genome sequence of the mercury-methylating strain Desulfovibrio desulfuricans ND132.</title>
        <authorList>
            <person name="Brown S.D."/>
            <person name="Gilmour C.C."/>
            <person name="Kucken A.M."/>
            <person name="Wall J.D."/>
            <person name="Elias D.A."/>
            <person name="Brandt C.C."/>
            <person name="Podar M."/>
            <person name="Chertkov O."/>
            <person name="Held B."/>
            <person name="Bruce D.C."/>
            <person name="Detter J.C."/>
            <person name="Tapia R."/>
            <person name="Han C.S."/>
            <person name="Goodwin L.A."/>
            <person name="Cheng J.F."/>
            <person name="Pitluck S."/>
            <person name="Woyke T."/>
            <person name="Mikhailova N."/>
            <person name="Ivanova N.N."/>
            <person name="Han J."/>
            <person name="Lucas S."/>
            <person name="Lapidus A.L."/>
            <person name="Land M.L."/>
            <person name="Hauser L.J."/>
            <person name="Palumbo A.V."/>
        </authorList>
    </citation>
    <scope>NUCLEOTIDE SEQUENCE [LARGE SCALE GENOMIC DNA]</scope>
    <source>
        <strain evidence="3 4">ND132</strain>
    </source>
</reference>
<organism evidence="3 4">
    <name type="scientific">Pseudodesulfovibrio mercurii</name>
    <dbReference type="NCBI Taxonomy" id="641491"/>
    <lineage>
        <taxon>Bacteria</taxon>
        <taxon>Pseudomonadati</taxon>
        <taxon>Thermodesulfobacteriota</taxon>
        <taxon>Desulfovibrionia</taxon>
        <taxon>Desulfovibrionales</taxon>
        <taxon>Desulfovibrionaceae</taxon>
    </lineage>
</organism>
<keyword evidence="1" id="KW-1133">Transmembrane helix</keyword>
<dbReference type="eggNOG" id="COG1215">
    <property type="taxonomic scope" value="Bacteria"/>
</dbReference>
<dbReference type="EMBL" id="CP003220">
    <property type="protein sequence ID" value="EGB14692.1"/>
    <property type="molecule type" value="Genomic_DNA"/>
</dbReference>
<dbReference type="SMR" id="F0JE83"/>
<dbReference type="RefSeq" id="WP_014322120.1">
    <property type="nucleotide sequence ID" value="NC_016803.1"/>
</dbReference>
<feature type="domain" description="Glycosyltransferase 2-like" evidence="2">
    <location>
        <begin position="7"/>
        <end position="167"/>
    </location>
</feature>
<dbReference type="Pfam" id="PF00535">
    <property type="entry name" value="Glycos_transf_2"/>
    <property type="match status" value="1"/>
</dbReference>
<protein>
    <submittedName>
        <fullName evidence="3">Glycosyl transferase family 2</fullName>
    </submittedName>
</protein>